<proteinExistence type="predicted"/>
<dbReference type="Proteomes" id="UP000009232">
    <property type="component" value="Chromosome"/>
</dbReference>
<dbReference type="STRING" id="717773.Thicy_1074"/>
<evidence type="ECO:0000313" key="3">
    <source>
        <dbReference type="Proteomes" id="UP000009232"/>
    </source>
</evidence>
<gene>
    <name evidence="2" type="ordered locus">Thicy_1074</name>
</gene>
<dbReference type="OrthoDB" id="5612593at2"/>
<feature type="transmembrane region" description="Helical" evidence="1">
    <location>
        <begin position="7"/>
        <end position="25"/>
    </location>
</feature>
<keyword evidence="3" id="KW-1185">Reference proteome</keyword>
<keyword evidence="1" id="KW-1133">Transmembrane helix</keyword>
<dbReference type="KEGG" id="tcy:Thicy_1074"/>
<reference evidence="2 3" key="1">
    <citation type="submission" date="2011-05" db="EMBL/GenBank/DDBJ databases">
        <title>Complete sequence of Thioalkalimicrobium cyclicum ALM1.</title>
        <authorList>
            <consortium name="US DOE Joint Genome Institute"/>
            <person name="Lucas S."/>
            <person name="Han J."/>
            <person name="Lapidus A."/>
            <person name="Cheng J.-F."/>
            <person name="Goodwin L."/>
            <person name="Pitluck S."/>
            <person name="Peters L."/>
            <person name="Mikhailova N."/>
            <person name="Davenport K."/>
            <person name="Han C."/>
            <person name="Tapia R."/>
            <person name="Land M."/>
            <person name="Hauser L."/>
            <person name="Kyrpides N."/>
            <person name="Ivanova N."/>
            <person name="Pagani I."/>
            <person name="Kappler U."/>
            <person name="Woyke T."/>
        </authorList>
    </citation>
    <scope>NUCLEOTIDE SEQUENCE [LARGE SCALE GENOMIC DNA]</scope>
    <source>
        <strain evidence="3">DSM 14477 / JCM 11371 / ALM1</strain>
    </source>
</reference>
<feature type="transmembrane region" description="Helical" evidence="1">
    <location>
        <begin position="71"/>
        <end position="90"/>
    </location>
</feature>
<evidence type="ECO:0000256" key="1">
    <source>
        <dbReference type="SAM" id="Phobius"/>
    </source>
</evidence>
<dbReference type="RefSeq" id="WP_013835618.1">
    <property type="nucleotide sequence ID" value="NC_015581.1"/>
</dbReference>
<dbReference type="HOGENOM" id="CLU_2426044_0_0_6"/>
<keyword evidence="1" id="KW-0472">Membrane</keyword>
<accession>F6D8J0</accession>
<evidence type="ECO:0000313" key="2">
    <source>
        <dbReference type="EMBL" id="AEG31841.1"/>
    </source>
</evidence>
<dbReference type="eggNOG" id="ENOG50346UX">
    <property type="taxonomic scope" value="Bacteria"/>
</dbReference>
<sequence length="98" mass="11255">MTLSPMIKLFVAYIIIVALAMASYFTGVVYYANLAGFIGAMGIMYLFFKDRPEEWTEDSPEALEDKKWRKMWYVVLGFGIFFSLIFGSLWNHQMGGMA</sequence>
<dbReference type="EMBL" id="CP002776">
    <property type="protein sequence ID" value="AEG31841.1"/>
    <property type="molecule type" value="Genomic_DNA"/>
</dbReference>
<protein>
    <recommendedName>
        <fullName evidence="4">Transmembrane protein</fullName>
    </recommendedName>
</protein>
<keyword evidence="1" id="KW-0812">Transmembrane</keyword>
<name>F6D8J0_THICA</name>
<organism evidence="2 3">
    <name type="scientific">Thiomicrospira cyclica (strain DSM 14477 / JCM 11371 / ALM1)</name>
    <name type="common">Thioalkalimicrobium cyclicum</name>
    <dbReference type="NCBI Taxonomy" id="717773"/>
    <lineage>
        <taxon>Bacteria</taxon>
        <taxon>Pseudomonadati</taxon>
        <taxon>Pseudomonadota</taxon>
        <taxon>Gammaproteobacteria</taxon>
        <taxon>Thiotrichales</taxon>
        <taxon>Piscirickettsiaceae</taxon>
        <taxon>Thiomicrospira</taxon>
    </lineage>
</organism>
<evidence type="ECO:0008006" key="4">
    <source>
        <dbReference type="Google" id="ProtNLM"/>
    </source>
</evidence>
<dbReference type="AlphaFoldDB" id="F6D8J0"/>